<comment type="caution">
    <text evidence="1">The sequence shown here is derived from an EMBL/GenBank/DDBJ whole genome shotgun (WGS) entry which is preliminary data.</text>
</comment>
<reference evidence="2" key="1">
    <citation type="journal article" date="2019" name="Int. J. Syst. Evol. Microbiol.">
        <title>The Global Catalogue of Microorganisms (GCM) 10K type strain sequencing project: providing services to taxonomists for standard genome sequencing and annotation.</title>
        <authorList>
            <consortium name="The Broad Institute Genomics Platform"/>
            <consortium name="The Broad Institute Genome Sequencing Center for Infectious Disease"/>
            <person name="Wu L."/>
            <person name="Ma J."/>
        </authorList>
    </citation>
    <scope>NUCLEOTIDE SEQUENCE [LARGE SCALE GENOMIC DNA]</scope>
    <source>
        <strain evidence="2">JCM 17440</strain>
    </source>
</reference>
<evidence type="ECO:0000313" key="1">
    <source>
        <dbReference type="EMBL" id="GAA4238168.1"/>
    </source>
</evidence>
<evidence type="ECO:0008006" key="3">
    <source>
        <dbReference type="Google" id="ProtNLM"/>
    </source>
</evidence>
<gene>
    <name evidence="1" type="ORF">GCM10022254_52990</name>
</gene>
<keyword evidence="2" id="KW-1185">Reference proteome</keyword>
<accession>A0ABP8CE21</accession>
<evidence type="ECO:0000313" key="2">
    <source>
        <dbReference type="Proteomes" id="UP001501710"/>
    </source>
</evidence>
<sequence length="123" mass="14016">MLDDDRREKEFQDWLLLVLERLTWDAGAQLDYIDELGVGPDELALEFDDALHTVRARAADGSVPVTMSDVDAHLDEMTRQGPDAWTELSMRTSPEWSALRVLARTALIELRETFGVRDRSREG</sequence>
<dbReference type="EMBL" id="BAABAS010000020">
    <property type="protein sequence ID" value="GAA4238168.1"/>
    <property type="molecule type" value="Genomic_DNA"/>
</dbReference>
<name>A0ABP8CE21_9ACTN</name>
<dbReference type="RefSeq" id="WP_344901522.1">
    <property type="nucleotide sequence ID" value="NZ_BAABAS010000020.1"/>
</dbReference>
<dbReference type="Proteomes" id="UP001501710">
    <property type="component" value="Unassembled WGS sequence"/>
</dbReference>
<proteinExistence type="predicted"/>
<protein>
    <recommendedName>
        <fullName evidence="3">CdiI immunity protein domain-containing protein</fullName>
    </recommendedName>
</protein>
<organism evidence="1 2">
    <name type="scientific">Actinomadura meridiana</name>
    <dbReference type="NCBI Taxonomy" id="559626"/>
    <lineage>
        <taxon>Bacteria</taxon>
        <taxon>Bacillati</taxon>
        <taxon>Actinomycetota</taxon>
        <taxon>Actinomycetes</taxon>
        <taxon>Streptosporangiales</taxon>
        <taxon>Thermomonosporaceae</taxon>
        <taxon>Actinomadura</taxon>
    </lineage>
</organism>